<dbReference type="InterPro" id="IPR025345">
    <property type="entry name" value="DUF4249"/>
</dbReference>
<evidence type="ECO:0000313" key="3">
    <source>
        <dbReference type="Proteomes" id="UP000478546"/>
    </source>
</evidence>
<reference evidence="2 3" key="1">
    <citation type="submission" date="2020-01" db="EMBL/GenBank/DDBJ databases">
        <authorList>
            <person name="Kim M.K."/>
        </authorList>
    </citation>
    <scope>NUCLEOTIDE SEQUENCE [LARGE SCALE GENOMIC DNA]</scope>
    <source>
        <strain evidence="2 3">BT213</strain>
    </source>
</reference>
<name>A0A6B2H876_9BACT</name>
<sequence>MRSQRWKNTLGWLLMLLVSSCVEPYFPEVMDAPNTYLVVNGFINANGTTNIQLVRTQNLNDHMAPPPESGAIVMIEAENGESFRLEEIYPQGTYQVQNLNLNDATNYRLFIRTNDNKEYASDFIQVKRSPEIDAITWAPLDEEVQLYVSTHDPSNKTRYYRWQFEYTWQFRSPLFTALKYENGAVVPREGDDPIIYNCWKSEKSNTIEYGTSVKLSQDVISNYKLTTIPAGSEKLSVKYSVLVKQYALTKQAYEYWEILKKNTENIGTLFDPLPSQLTGNIRCLTNPDEPVIGFISASTVTEKRAFIDRRELPREWHYNAPSCFADTMLLSENSVSDFFGNGSMMPVNEVYLDGGVSPVGYTYAPKSCVDCRTMGTNVKPYFWE</sequence>
<dbReference type="EMBL" id="JAAEAA010000015">
    <property type="protein sequence ID" value="NDK56757.1"/>
    <property type="molecule type" value="Genomic_DNA"/>
</dbReference>
<dbReference type="Proteomes" id="UP000478546">
    <property type="component" value="Unassembled WGS sequence"/>
</dbReference>
<dbReference type="Pfam" id="PF14054">
    <property type="entry name" value="DUF4249"/>
    <property type="match status" value="1"/>
</dbReference>
<comment type="caution">
    <text evidence="2">The sequence shown here is derived from an EMBL/GenBank/DDBJ whole genome shotgun (WGS) entry which is preliminary data.</text>
</comment>
<gene>
    <name evidence="2" type="ORF">GWO68_12580</name>
</gene>
<dbReference type="AlphaFoldDB" id="A0A6B2H876"/>
<evidence type="ECO:0000313" key="2">
    <source>
        <dbReference type="EMBL" id="NDK56757.1"/>
    </source>
</evidence>
<feature type="chain" id="PRO_5025579233" evidence="1">
    <location>
        <begin position="25"/>
        <end position="384"/>
    </location>
</feature>
<accession>A0A6B2H876</accession>
<evidence type="ECO:0000256" key="1">
    <source>
        <dbReference type="SAM" id="SignalP"/>
    </source>
</evidence>
<proteinExistence type="predicted"/>
<keyword evidence="1" id="KW-0732">Signal</keyword>
<feature type="signal peptide" evidence="1">
    <location>
        <begin position="1"/>
        <end position="24"/>
    </location>
</feature>
<protein>
    <submittedName>
        <fullName evidence="2">DUF4249 domain-containing protein</fullName>
    </submittedName>
</protein>
<organism evidence="2 3">
    <name type="scientific">Pontibacter fetidus</name>
    <dbReference type="NCBI Taxonomy" id="2700082"/>
    <lineage>
        <taxon>Bacteria</taxon>
        <taxon>Pseudomonadati</taxon>
        <taxon>Bacteroidota</taxon>
        <taxon>Cytophagia</taxon>
        <taxon>Cytophagales</taxon>
        <taxon>Hymenobacteraceae</taxon>
        <taxon>Pontibacter</taxon>
    </lineage>
</organism>
<keyword evidence="3" id="KW-1185">Reference proteome</keyword>
<dbReference type="PROSITE" id="PS51257">
    <property type="entry name" value="PROKAR_LIPOPROTEIN"/>
    <property type="match status" value="1"/>
</dbReference>
<dbReference type="RefSeq" id="WP_162346806.1">
    <property type="nucleotide sequence ID" value="NZ_JAAEAA010000015.1"/>
</dbReference>